<evidence type="ECO:0000256" key="2">
    <source>
        <dbReference type="ARBA" id="ARBA00022448"/>
    </source>
</evidence>
<keyword evidence="7 8" id="KW-0066">ATP synthesis</keyword>
<dbReference type="AlphaFoldDB" id="A0A1N7JME4"/>
<reference evidence="10" key="1">
    <citation type="submission" date="2017-01" db="EMBL/GenBank/DDBJ databases">
        <authorList>
            <person name="Varghese N."/>
            <person name="Submissions S."/>
        </authorList>
    </citation>
    <scope>NUCLEOTIDE SEQUENCE [LARGE SCALE GENOMIC DNA]</scope>
    <source>
        <strain evidence="10">DSM 45196</strain>
    </source>
</reference>
<keyword evidence="10" id="KW-1185">Reference proteome</keyword>
<evidence type="ECO:0000256" key="1">
    <source>
        <dbReference type="ARBA" id="ARBA00004370"/>
    </source>
</evidence>
<dbReference type="EMBL" id="FTOD01000002">
    <property type="protein sequence ID" value="SIS50485.1"/>
    <property type="molecule type" value="Genomic_DNA"/>
</dbReference>
<name>A0A1N7JME4_9BACL</name>
<evidence type="ECO:0000256" key="8">
    <source>
        <dbReference type="HAMAP-Rule" id="MF_01416"/>
    </source>
</evidence>
<protein>
    <recommendedName>
        <fullName evidence="8">ATP synthase subunit delta</fullName>
    </recommendedName>
    <alternativeName>
        <fullName evidence="8">ATP synthase F(1) sector subunit delta</fullName>
    </alternativeName>
    <alternativeName>
        <fullName evidence="8">F-type ATPase subunit delta</fullName>
        <shortName evidence="8">F-ATPase subunit delta</shortName>
    </alternativeName>
</protein>
<proteinExistence type="inferred from homology"/>
<evidence type="ECO:0000256" key="5">
    <source>
        <dbReference type="ARBA" id="ARBA00023136"/>
    </source>
</evidence>
<dbReference type="PROSITE" id="PS00389">
    <property type="entry name" value="ATPASE_DELTA"/>
    <property type="match status" value="1"/>
</dbReference>
<dbReference type="PRINTS" id="PR00125">
    <property type="entry name" value="ATPASEDELTA"/>
</dbReference>
<dbReference type="GO" id="GO:0005886">
    <property type="term" value="C:plasma membrane"/>
    <property type="evidence" value="ECO:0007669"/>
    <property type="project" value="UniProtKB-SubCell"/>
</dbReference>
<keyword evidence="2 8" id="KW-0813">Transport</keyword>
<dbReference type="InterPro" id="IPR020781">
    <property type="entry name" value="ATPase_OSCP/d_CS"/>
</dbReference>
<dbReference type="HAMAP" id="MF_01416">
    <property type="entry name" value="ATP_synth_delta_bact"/>
    <property type="match status" value="1"/>
</dbReference>
<comment type="function">
    <text evidence="8">F(1)F(0) ATP synthase produces ATP from ADP in the presence of a proton or sodium gradient. F-type ATPases consist of two structural domains, F(1) containing the extramembraneous catalytic core and F(0) containing the membrane proton channel, linked together by a central stalk and a peripheral stalk. During catalysis, ATP synthesis in the catalytic domain of F(1) is coupled via a rotary mechanism of the central stalk subunits to proton translocation.</text>
</comment>
<dbReference type="InterPro" id="IPR026015">
    <property type="entry name" value="ATP_synth_OSCP/delta_N_sf"/>
</dbReference>
<dbReference type="PANTHER" id="PTHR11910">
    <property type="entry name" value="ATP SYNTHASE DELTA CHAIN"/>
    <property type="match status" value="1"/>
</dbReference>
<dbReference type="NCBIfam" id="TIGR01145">
    <property type="entry name" value="ATP_synt_delta"/>
    <property type="match status" value="1"/>
</dbReference>
<dbReference type="Gene3D" id="1.10.520.20">
    <property type="entry name" value="N-terminal domain of the delta subunit of the F1F0-ATP synthase"/>
    <property type="match status" value="1"/>
</dbReference>
<comment type="similarity">
    <text evidence="8">Belongs to the ATPase delta chain family.</text>
</comment>
<dbReference type="InterPro" id="IPR000711">
    <property type="entry name" value="ATPase_OSCP/dsu"/>
</dbReference>
<gene>
    <name evidence="8" type="primary">atpH</name>
    <name evidence="9" type="ORF">SAMN05421790_102213</name>
</gene>
<dbReference type="SUPFAM" id="SSF47928">
    <property type="entry name" value="N-terminal domain of the delta subunit of the F1F0-ATP synthase"/>
    <property type="match status" value="1"/>
</dbReference>
<keyword evidence="5 8" id="KW-0472">Membrane</keyword>
<keyword evidence="3 8" id="KW-0375">Hydrogen ion transport</keyword>
<keyword evidence="4 8" id="KW-0406">Ion transport</keyword>
<dbReference type="NCBIfam" id="NF004403">
    <property type="entry name" value="PRK05758.2-4"/>
    <property type="match status" value="1"/>
</dbReference>
<evidence type="ECO:0000313" key="10">
    <source>
        <dbReference type="Proteomes" id="UP000186795"/>
    </source>
</evidence>
<dbReference type="RefSeq" id="WP_009710455.1">
    <property type="nucleotide sequence ID" value="NZ_CP048103.1"/>
</dbReference>
<dbReference type="Proteomes" id="UP000186795">
    <property type="component" value="Unassembled WGS sequence"/>
</dbReference>
<dbReference type="OrthoDB" id="9802471at2"/>
<evidence type="ECO:0000256" key="4">
    <source>
        <dbReference type="ARBA" id="ARBA00023065"/>
    </source>
</evidence>
<dbReference type="GO" id="GO:0045259">
    <property type="term" value="C:proton-transporting ATP synthase complex"/>
    <property type="evidence" value="ECO:0007669"/>
    <property type="project" value="UniProtKB-KW"/>
</dbReference>
<sequence length="181" mass="20449">MSRSIIAKRYGKALFEAAREQNALDRTAQDWQLVTDVWTRHPELREWAVHPRVTSGEKKEVYDKLFGDLSDLTRNLLRLIAERNREDAIEAIGSEYQALVHEAKGVAEAEVITSHPLTKAGEKELIAVFQKIIGKTLVITNRVEPDILGGAVVRVGDRLYDGSLVNKLKRFRKEMTASRIG</sequence>
<accession>A0A1N7JME4</accession>
<keyword evidence="6 8" id="KW-0139">CF(1)</keyword>
<evidence type="ECO:0000256" key="3">
    <source>
        <dbReference type="ARBA" id="ARBA00022781"/>
    </source>
</evidence>
<dbReference type="Pfam" id="PF00213">
    <property type="entry name" value="OSCP"/>
    <property type="match status" value="1"/>
</dbReference>
<keyword evidence="8" id="KW-1003">Cell membrane</keyword>
<comment type="subcellular location">
    <subcellularLocation>
        <location evidence="8">Cell membrane</location>
        <topology evidence="8">Peripheral membrane protein</topology>
    </subcellularLocation>
    <subcellularLocation>
        <location evidence="1">Membrane</location>
    </subcellularLocation>
</comment>
<comment type="function">
    <text evidence="8">This protein is part of the stalk that links CF(0) to CF(1). It either transmits conformational changes from CF(0) to CF(1) or is implicated in proton conduction.</text>
</comment>
<dbReference type="GO" id="GO:0046933">
    <property type="term" value="F:proton-transporting ATP synthase activity, rotational mechanism"/>
    <property type="evidence" value="ECO:0007669"/>
    <property type="project" value="UniProtKB-UniRule"/>
</dbReference>
<evidence type="ECO:0000256" key="6">
    <source>
        <dbReference type="ARBA" id="ARBA00023196"/>
    </source>
</evidence>
<organism evidence="9 10">
    <name type="scientific">Kroppenstedtia eburnea</name>
    <dbReference type="NCBI Taxonomy" id="714067"/>
    <lineage>
        <taxon>Bacteria</taxon>
        <taxon>Bacillati</taxon>
        <taxon>Bacillota</taxon>
        <taxon>Bacilli</taxon>
        <taxon>Bacillales</taxon>
        <taxon>Thermoactinomycetaceae</taxon>
        <taxon>Kroppenstedtia</taxon>
    </lineage>
</organism>
<evidence type="ECO:0000256" key="7">
    <source>
        <dbReference type="ARBA" id="ARBA00023310"/>
    </source>
</evidence>
<evidence type="ECO:0000313" key="9">
    <source>
        <dbReference type="EMBL" id="SIS50485.1"/>
    </source>
</evidence>